<dbReference type="KEGG" id="hsc:HVS_09555"/>
<comment type="similarity">
    <text evidence="2">Belongs to the methyl-accepting chemotaxis (MCP) protein family.</text>
</comment>
<evidence type="ECO:0000259" key="6">
    <source>
        <dbReference type="PROSITE" id="PS50885"/>
    </source>
</evidence>
<organism evidence="7 8">
    <name type="scientific">Acetivibrio saccincola</name>
    <dbReference type="NCBI Taxonomy" id="1677857"/>
    <lineage>
        <taxon>Bacteria</taxon>
        <taxon>Bacillati</taxon>
        <taxon>Bacillota</taxon>
        <taxon>Clostridia</taxon>
        <taxon>Eubacteriales</taxon>
        <taxon>Oscillospiraceae</taxon>
        <taxon>Acetivibrio</taxon>
    </lineage>
</organism>
<dbReference type="PANTHER" id="PTHR32089">
    <property type="entry name" value="METHYL-ACCEPTING CHEMOTAXIS PROTEIN MCPB"/>
    <property type="match status" value="1"/>
</dbReference>
<dbReference type="InterPro" id="IPR003660">
    <property type="entry name" value="HAMP_dom"/>
</dbReference>
<dbReference type="Gene3D" id="6.10.340.10">
    <property type="match status" value="1"/>
</dbReference>
<keyword evidence="4" id="KW-0812">Transmembrane</keyword>
<keyword evidence="1 3" id="KW-0807">Transducer</keyword>
<evidence type="ECO:0000256" key="1">
    <source>
        <dbReference type="ARBA" id="ARBA00023224"/>
    </source>
</evidence>
<feature type="domain" description="HAMP" evidence="6">
    <location>
        <begin position="185"/>
        <end position="237"/>
    </location>
</feature>
<dbReference type="PROSITE" id="PS50885">
    <property type="entry name" value="HAMP"/>
    <property type="match status" value="1"/>
</dbReference>
<feature type="transmembrane region" description="Helical" evidence="4">
    <location>
        <begin position="28"/>
        <end position="49"/>
    </location>
</feature>
<reference evidence="7 8" key="1">
    <citation type="submission" date="2017-12" db="EMBL/GenBank/DDBJ databases">
        <title>Complete genome sequence of Herbivorax saccincola GGR1, a novel Cellulosome-producing hydrolytic bacterium in a thermophilic biogas plant, established by Illumina and Nanopore MinION sequencing.</title>
        <authorList>
            <person name="Pechtl A."/>
            <person name="Ruckert C."/>
            <person name="Koeck D.E."/>
            <person name="Maus I."/>
            <person name="Winkler A."/>
            <person name="Kalinowski J."/>
            <person name="Puhler A."/>
            <person name="Schwarz W.W."/>
            <person name="Zverlov V.V."/>
            <person name="Schluter A."/>
            <person name="Liebl W."/>
        </authorList>
    </citation>
    <scope>NUCLEOTIDE SEQUENCE [LARGE SCALE GENOMIC DNA]</scope>
    <source>
        <strain evidence="8">SR1</strain>
    </source>
</reference>
<keyword evidence="4" id="KW-0472">Membrane</keyword>
<dbReference type="CDD" id="cd06225">
    <property type="entry name" value="HAMP"/>
    <property type="match status" value="1"/>
</dbReference>
<name>A0A2K9EMI7_9FIRM</name>
<keyword evidence="8" id="KW-1185">Reference proteome</keyword>
<accession>A0A2K9EMI7</accession>
<sequence length="543" mass="60122">MMLSNFKKILSRFRFNNFINFKKLSNSFIVPTTILVFIALSTFTIITSLMEQSKQKQALEQTINNILKLAEYSAVDPLWNYNMSGIEYLGDALMEIPEIAAVSINNENGVEIYGKEKEGPAFQNSSFLTTKTSDVIKDETKLGEIQLAFTSYYTNKALINKIIGNTILSLGVILIIFIVITLISKSISKNIDKIIKVMREVEQGNLSKTVNITSKNEIGVLCRQLNTMIQSLAKLITESINTSRELFSASENLLDVSNKYYEIIGSTSSAVGNIAQGAVDQAEQVNNGAIKVKELSDCIERVFNSSNLLAEEIAATENYKESSTNIISDLLNKTHRSSIALENIYKAIIESNKGIEKINLVTQVISDISTQTNLLSLNAAIEAARAGEAGKGFAVVADEIRKLADQSSKSVKEINLIVADILKKSENTVEIVKDIESITKYQSESVIHTEEIFNKISDAIVKIKLQINELFDLCQNMDSKREEITSMIEDLSAISEETAATSEEVAADTETQLEMMSKIRDASRELATTAKNLNELTSQYILS</sequence>
<evidence type="ECO:0000256" key="2">
    <source>
        <dbReference type="ARBA" id="ARBA00029447"/>
    </source>
</evidence>
<dbReference type="SMART" id="SM00304">
    <property type="entry name" value="HAMP"/>
    <property type="match status" value="1"/>
</dbReference>
<evidence type="ECO:0000313" key="7">
    <source>
        <dbReference type="EMBL" id="AUG57811.1"/>
    </source>
</evidence>
<protein>
    <submittedName>
        <fullName evidence="7">Methyl-accepting chemotaxis protein McpC</fullName>
    </submittedName>
</protein>
<dbReference type="PANTHER" id="PTHR32089:SF112">
    <property type="entry name" value="LYSOZYME-LIKE PROTEIN-RELATED"/>
    <property type="match status" value="1"/>
</dbReference>
<evidence type="ECO:0000313" key="8">
    <source>
        <dbReference type="Proteomes" id="UP000233534"/>
    </source>
</evidence>
<feature type="transmembrane region" description="Helical" evidence="4">
    <location>
        <begin position="162"/>
        <end position="183"/>
    </location>
</feature>
<dbReference type="PROSITE" id="PS50111">
    <property type="entry name" value="CHEMOTAXIS_TRANSDUC_2"/>
    <property type="match status" value="1"/>
</dbReference>
<dbReference type="GO" id="GO:0007165">
    <property type="term" value="P:signal transduction"/>
    <property type="evidence" value="ECO:0007669"/>
    <property type="project" value="UniProtKB-KW"/>
</dbReference>
<proteinExistence type="inferred from homology"/>
<dbReference type="Pfam" id="PF00672">
    <property type="entry name" value="HAMP"/>
    <property type="match status" value="1"/>
</dbReference>
<dbReference type="SUPFAM" id="SSF58104">
    <property type="entry name" value="Methyl-accepting chemotaxis protein (MCP) signaling domain"/>
    <property type="match status" value="1"/>
</dbReference>
<dbReference type="InterPro" id="IPR004089">
    <property type="entry name" value="MCPsignal_dom"/>
</dbReference>
<evidence type="ECO:0000259" key="5">
    <source>
        <dbReference type="PROSITE" id="PS50111"/>
    </source>
</evidence>
<dbReference type="AlphaFoldDB" id="A0A2K9EMI7"/>
<dbReference type="GO" id="GO:0016020">
    <property type="term" value="C:membrane"/>
    <property type="evidence" value="ECO:0007669"/>
    <property type="project" value="InterPro"/>
</dbReference>
<dbReference type="Pfam" id="PF00015">
    <property type="entry name" value="MCPsignal"/>
    <property type="match status" value="1"/>
</dbReference>
<gene>
    <name evidence="7" type="primary">mcpC1</name>
    <name evidence="7" type="ORF">HVS_09555</name>
</gene>
<dbReference type="RefSeq" id="WP_101301601.1">
    <property type="nucleotide sequence ID" value="NZ_CP025197.1"/>
</dbReference>
<dbReference type="EMBL" id="CP025197">
    <property type="protein sequence ID" value="AUG57811.1"/>
    <property type="molecule type" value="Genomic_DNA"/>
</dbReference>
<dbReference type="Proteomes" id="UP000233534">
    <property type="component" value="Chromosome"/>
</dbReference>
<feature type="domain" description="Methyl-accepting transducer" evidence="5">
    <location>
        <begin position="256"/>
        <end position="506"/>
    </location>
</feature>
<keyword evidence="4" id="KW-1133">Transmembrane helix</keyword>
<evidence type="ECO:0000256" key="4">
    <source>
        <dbReference type="SAM" id="Phobius"/>
    </source>
</evidence>
<dbReference type="SMART" id="SM00283">
    <property type="entry name" value="MA"/>
    <property type="match status" value="1"/>
</dbReference>
<dbReference type="Gene3D" id="1.10.287.950">
    <property type="entry name" value="Methyl-accepting chemotaxis protein"/>
    <property type="match status" value="1"/>
</dbReference>
<evidence type="ECO:0000256" key="3">
    <source>
        <dbReference type="PROSITE-ProRule" id="PRU00284"/>
    </source>
</evidence>